<feature type="region of interest" description="Disordered" evidence="2">
    <location>
        <begin position="1"/>
        <end position="113"/>
    </location>
</feature>
<keyword evidence="1" id="KW-0694">RNA-binding</keyword>
<dbReference type="InterPro" id="IPR007201">
    <property type="entry name" value="Mei2-like_Rrm_C"/>
</dbReference>
<dbReference type="Proteomes" id="UP000620104">
    <property type="component" value="Unassembled WGS sequence"/>
</dbReference>
<dbReference type="SUPFAM" id="SSF54928">
    <property type="entry name" value="RNA-binding domain, RBD"/>
    <property type="match status" value="1"/>
</dbReference>
<dbReference type="AlphaFoldDB" id="A0A8H3TPV3"/>
<gene>
    <name evidence="4" type="ORF">NliqN6_1412</name>
</gene>
<feature type="region of interest" description="Disordered" evidence="2">
    <location>
        <begin position="211"/>
        <end position="249"/>
    </location>
</feature>
<feature type="compositionally biased region" description="Low complexity" evidence="2">
    <location>
        <begin position="74"/>
        <end position="86"/>
    </location>
</feature>
<evidence type="ECO:0000256" key="2">
    <source>
        <dbReference type="SAM" id="MobiDB-lite"/>
    </source>
</evidence>
<comment type="caution">
    <text evidence="4">The sequence shown here is derived from an EMBL/GenBank/DDBJ whole genome shotgun (WGS) entry which is preliminary data.</text>
</comment>
<evidence type="ECO:0000259" key="3">
    <source>
        <dbReference type="Pfam" id="PF04059"/>
    </source>
</evidence>
<dbReference type="OrthoDB" id="417481at2759"/>
<proteinExistence type="predicted"/>
<feature type="domain" description="Mei2-like C-terminal RNA recognition motif" evidence="3">
    <location>
        <begin position="769"/>
        <end position="864"/>
    </location>
</feature>
<feature type="compositionally biased region" description="Acidic residues" evidence="2">
    <location>
        <begin position="221"/>
        <end position="230"/>
    </location>
</feature>
<evidence type="ECO:0000313" key="5">
    <source>
        <dbReference type="Proteomes" id="UP000620104"/>
    </source>
</evidence>
<evidence type="ECO:0000256" key="1">
    <source>
        <dbReference type="ARBA" id="ARBA00022884"/>
    </source>
</evidence>
<keyword evidence="5" id="KW-1185">Reference proteome</keyword>
<dbReference type="PANTHER" id="PTHR23189">
    <property type="entry name" value="RNA RECOGNITION MOTIF-CONTAINING"/>
    <property type="match status" value="1"/>
</dbReference>
<evidence type="ECO:0000313" key="4">
    <source>
        <dbReference type="EMBL" id="GHJ85010.1"/>
    </source>
</evidence>
<feature type="region of interest" description="Disordered" evidence="2">
    <location>
        <begin position="129"/>
        <end position="155"/>
    </location>
</feature>
<sequence length="890" mass="98538">MSSRTGPSSSGNGSERQALRSSLDAFSDLSGNTQRVNPPQQPLTPSRQQPTTPPTPSPYGNSATRLLETRSMGPSSSIRSRPTISTYRGSGTDPTSPDTAASYDVPTSPPYTAALKRQQPPFQWPAVFSTLADYNPPPTPETDTDSDSDVFNPFSKPAIHLTTSVSQAIHHASHPSSPPILPPRDASPLYAYPASYEHTLLPSGLCLTSPLGSPRTLERGEEADDEESEQAETPSRRAFGSGPDGTDQDHCRVFAKTTTTTTTTTAAFDPFAADDYVPHFDGSAAVSQKGVRESGETNAHVVGDSARRIVGEEVSEERAADEPLKGKFFCGSSRYLLIGGLGADCDMNALKKCIEVKVEVADVIGQFLDPHGLAILVFHDHRAAGFIHQAIQCRVLRLSELQDQVYVRFLHAEEVHRVVGNSIRQRLNQCEARVCITFESSSSLIFPPVEQLKRTLSTFGDLQEFRSIGDSDNSFIAVFCDVRIAPLAVHGLDKKFIGNAQLRLSLTCPLPDEESTLPSFTDLKDERTQGIIDARDLTRHLVQIRASTGFEANVFKTQSWIGVPFPEVDLVDGRPHSLRAPYHSMLQTQEWDKTTLQGSPLETPTKSKRSNLSTRRVEDLFGNPVTPESKKKVKSVAFDLAPEPKTLIEQLNIKFSNLKGPSEADVVNVKEAWVEDEEAVPFRDIPPRQTFTTKSLPVTPTKSLLDREAQPDVAPFSVSHLNRGFDSLHTTPEHVARLGQRARQIEIMKNVPRAMLIDMEALRTGRDPRTSVMIKDIPNKLSRRQLIDCIQEIVPGEIDFAYLRFDFANECNVAYAFVNFTSVSALYRFAKARLGRRWNVFQSEKVLQMTYAKIQGKDAFIQHFINSPVMQCVEAWRPVLLNERGETVRQ</sequence>
<protein>
    <recommendedName>
        <fullName evidence="3">Mei2-like C-terminal RNA recognition motif domain-containing protein</fullName>
    </recommendedName>
</protein>
<reference evidence="4" key="1">
    <citation type="submission" date="2020-07" db="EMBL/GenBank/DDBJ databases">
        <title>Draft Genome Sequence of a Deep-Sea Yeast, Naganishia (Cryptococcus) liquefaciens strain N6.</title>
        <authorList>
            <person name="Han Y.W."/>
            <person name="Kajitani R."/>
            <person name="Morimoto H."/>
            <person name="Parhat M."/>
            <person name="Tsubouchi H."/>
            <person name="Bakenova O."/>
            <person name="Ogata M."/>
            <person name="Argunhan B."/>
            <person name="Aoki R."/>
            <person name="Kajiwara S."/>
            <person name="Itoh T."/>
            <person name="Iwasaki H."/>
        </authorList>
    </citation>
    <scope>NUCLEOTIDE SEQUENCE</scope>
    <source>
        <strain evidence="4">N6</strain>
    </source>
</reference>
<accession>A0A8H3TPV3</accession>
<feature type="region of interest" description="Disordered" evidence="2">
    <location>
        <begin position="593"/>
        <end position="613"/>
    </location>
</feature>
<name>A0A8H3TPV3_9TREE</name>
<dbReference type="Pfam" id="PF04059">
    <property type="entry name" value="RRM_2"/>
    <property type="match status" value="1"/>
</dbReference>
<organism evidence="4 5">
    <name type="scientific">Naganishia liquefaciens</name>
    <dbReference type="NCBI Taxonomy" id="104408"/>
    <lineage>
        <taxon>Eukaryota</taxon>
        <taxon>Fungi</taxon>
        <taxon>Dikarya</taxon>
        <taxon>Basidiomycota</taxon>
        <taxon>Agaricomycotina</taxon>
        <taxon>Tremellomycetes</taxon>
        <taxon>Filobasidiales</taxon>
        <taxon>Filobasidiaceae</taxon>
        <taxon>Naganishia</taxon>
    </lineage>
</organism>
<dbReference type="InterPro" id="IPR035979">
    <property type="entry name" value="RBD_domain_sf"/>
</dbReference>
<feature type="compositionally biased region" description="Polar residues" evidence="2">
    <location>
        <begin position="1"/>
        <end position="15"/>
    </location>
</feature>
<dbReference type="EMBL" id="BLZA01000010">
    <property type="protein sequence ID" value="GHJ85010.1"/>
    <property type="molecule type" value="Genomic_DNA"/>
</dbReference>
<dbReference type="GO" id="GO:0003723">
    <property type="term" value="F:RNA binding"/>
    <property type="evidence" value="ECO:0007669"/>
    <property type="project" value="UniProtKB-KW"/>
</dbReference>
<feature type="compositionally biased region" description="Polar residues" evidence="2">
    <location>
        <begin position="87"/>
        <end position="99"/>
    </location>
</feature>